<organism evidence="2 3">
    <name type="scientific">Cytospora leucostoma</name>
    <dbReference type="NCBI Taxonomy" id="1230097"/>
    <lineage>
        <taxon>Eukaryota</taxon>
        <taxon>Fungi</taxon>
        <taxon>Dikarya</taxon>
        <taxon>Ascomycota</taxon>
        <taxon>Pezizomycotina</taxon>
        <taxon>Sordariomycetes</taxon>
        <taxon>Sordariomycetidae</taxon>
        <taxon>Diaporthales</taxon>
        <taxon>Cytosporaceae</taxon>
        <taxon>Cytospora</taxon>
    </lineage>
</organism>
<name>A0A423XFL5_9PEZI</name>
<dbReference type="Proteomes" id="UP000285146">
    <property type="component" value="Unassembled WGS sequence"/>
</dbReference>
<accession>A0A423XFL5</accession>
<keyword evidence="3" id="KW-1185">Reference proteome</keyword>
<gene>
    <name evidence="2" type="ORF">VPNG_03308</name>
</gene>
<protein>
    <submittedName>
        <fullName evidence="2">Uncharacterized protein</fullName>
    </submittedName>
</protein>
<comment type="caution">
    <text evidence="2">The sequence shown here is derived from an EMBL/GenBank/DDBJ whole genome shotgun (WGS) entry which is preliminary data.</text>
</comment>
<dbReference type="EMBL" id="LKEB01000011">
    <property type="protein sequence ID" value="ROW14914.1"/>
    <property type="molecule type" value="Genomic_DNA"/>
</dbReference>
<evidence type="ECO:0000313" key="3">
    <source>
        <dbReference type="Proteomes" id="UP000285146"/>
    </source>
</evidence>
<evidence type="ECO:0000313" key="2">
    <source>
        <dbReference type="EMBL" id="ROW14914.1"/>
    </source>
</evidence>
<proteinExistence type="predicted"/>
<reference evidence="2 3" key="1">
    <citation type="submission" date="2015-09" db="EMBL/GenBank/DDBJ databases">
        <title>Host preference determinants of Valsa canker pathogens revealed by comparative genomics.</title>
        <authorList>
            <person name="Yin Z."/>
            <person name="Huang L."/>
        </authorList>
    </citation>
    <scope>NUCLEOTIDE SEQUENCE [LARGE SCALE GENOMIC DNA]</scope>
    <source>
        <strain evidence="2 3">SXYLt</strain>
    </source>
</reference>
<sequence>MARPLNQWPHEASSTPKQGSHFPDYQTSSSHEVIPDSTYPAERRSISPRKGSTIHGFWCVREHIDECNTRIFTIPVNAITATEPTEQPDTIA</sequence>
<dbReference type="AlphaFoldDB" id="A0A423XFL5"/>
<dbReference type="InParanoid" id="A0A423XFL5"/>
<feature type="region of interest" description="Disordered" evidence="1">
    <location>
        <begin position="1"/>
        <end position="48"/>
    </location>
</feature>
<evidence type="ECO:0000256" key="1">
    <source>
        <dbReference type="SAM" id="MobiDB-lite"/>
    </source>
</evidence>